<accession>A0A5N6NI41</accession>
<dbReference type="PANTHER" id="PTHR34280">
    <property type="entry name" value="OS01G0920100 PROTEIN"/>
    <property type="match status" value="1"/>
</dbReference>
<name>A0A5N6NI41_9ASTR</name>
<dbReference type="PANTHER" id="PTHR34280:SF2">
    <property type="entry name" value="OS01G0920100 PROTEIN"/>
    <property type="match status" value="1"/>
</dbReference>
<evidence type="ECO:0000313" key="2">
    <source>
        <dbReference type="EMBL" id="KAD4586588.1"/>
    </source>
</evidence>
<dbReference type="EMBL" id="SZYD01000012">
    <property type="protein sequence ID" value="KAD4586588.1"/>
    <property type="molecule type" value="Genomic_DNA"/>
</dbReference>
<feature type="region of interest" description="Disordered" evidence="1">
    <location>
        <begin position="193"/>
        <end position="217"/>
    </location>
</feature>
<keyword evidence="3" id="KW-1185">Reference proteome</keyword>
<protein>
    <submittedName>
        <fullName evidence="2">Uncharacterized protein</fullName>
    </submittedName>
</protein>
<feature type="compositionally biased region" description="Basic and acidic residues" evidence="1">
    <location>
        <begin position="208"/>
        <end position="217"/>
    </location>
</feature>
<dbReference type="OrthoDB" id="1925325at2759"/>
<organism evidence="2 3">
    <name type="scientific">Mikania micrantha</name>
    <name type="common">bitter vine</name>
    <dbReference type="NCBI Taxonomy" id="192012"/>
    <lineage>
        <taxon>Eukaryota</taxon>
        <taxon>Viridiplantae</taxon>
        <taxon>Streptophyta</taxon>
        <taxon>Embryophyta</taxon>
        <taxon>Tracheophyta</taxon>
        <taxon>Spermatophyta</taxon>
        <taxon>Magnoliopsida</taxon>
        <taxon>eudicotyledons</taxon>
        <taxon>Gunneridae</taxon>
        <taxon>Pentapetalae</taxon>
        <taxon>asterids</taxon>
        <taxon>campanulids</taxon>
        <taxon>Asterales</taxon>
        <taxon>Asteraceae</taxon>
        <taxon>Asteroideae</taxon>
        <taxon>Heliantheae alliance</taxon>
        <taxon>Eupatorieae</taxon>
        <taxon>Mikania</taxon>
    </lineage>
</organism>
<proteinExistence type="predicted"/>
<reference evidence="2 3" key="1">
    <citation type="submission" date="2019-05" db="EMBL/GenBank/DDBJ databases">
        <title>Mikania micrantha, genome provides insights into the molecular mechanism of rapid growth.</title>
        <authorList>
            <person name="Liu B."/>
        </authorList>
    </citation>
    <scope>NUCLEOTIDE SEQUENCE [LARGE SCALE GENOMIC DNA]</scope>
    <source>
        <strain evidence="2">NLD-2019</strain>
        <tissue evidence="2">Leaf</tissue>
    </source>
</reference>
<dbReference type="AlphaFoldDB" id="A0A5N6NI41"/>
<sequence length="319" mass="35424">MGGCVSNHQKPSAQVLFDVKHPVINGDLATFNSAPTFGIKEETFFDSQAWLDSDCDDDFMSVNGEFTPSRGNTPVHHNFSAGNNKPPVAVSPYDPNGPQKKRLSDLFKDGLRGNYDSENEQGGQQVKNGLTTTLVHGGDVAPNAGNGLRERFGSCLPSLLPSRSSSTNGRKMMSPSPKAVMFASVGIRAPDERVDGSHGNHFHRHLHRPTDRGNEEYRRDIEEIACLRQRIRDLEASQESPPDEETETDSFIWDERLDPAEEEEEQVIAWFLGALRPDVADIVQLQPYLSFNDVCQLALKVEKQLKSHSKPTTSRLRPS</sequence>
<dbReference type="InterPro" id="IPR038947">
    <property type="entry name" value="At3g27210-like"/>
</dbReference>
<evidence type="ECO:0000256" key="1">
    <source>
        <dbReference type="SAM" id="MobiDB-lite"/>
    </source>
</evidence>
<gene>
    <name evidence="2" type="ORF">E3N88_24189</name>
</gene>
<evidence type="ECO:0000313" key="3">
    <source>
        <dbReference type="Proteomes" id="UP000326396"/>
    </source>
</evidence>
<comment type="caution">
    <text evidence="2">The sequence shown here is derived from an EMBL/GenBank/DDBJ whole genome shotgun (WGS) entry which is preliminary data.</text>
</comment>
<dbReference type="Proteomes" id="UP000326396">
    <property type="component" value="Linkage Group LG2"/>
</dbReference>